<accession>A0AA39DF07</accession>
<dbReference type="GO" id="GO:0098542">
    <property type="term" value="P:defense response to other organism"/>
    <property type="evidence" value="ECO:0007669"/>
    <property type="project" value="InterPro"/>
</dbReference>
<evidence type="ECO:0000256" key="4">
    <source>
        <dbReference type="ARBA" id="ARBA00023136"/>
    </source>
</evidence>
<dbReference type="Pfam" id="PF03168">
    <property type="entry name" value="LEA_2"/>
    <property type="match status" value="1"/>
</dbReference>
<keyword evidence="4 6" id="KW-0472">Membrane</keyword>
<evidence type="ECO:0000313" key="9">
    <source>
        <dbReference type="Proteomes" id="UP001168098"/>
    </source>
</evidence>
<dbReference type="InterPro" id="IPR004864">
    <property type="entry name" value="LEA_2"/>
</dbReference>
<evidence type="ECO:0000256" key="3">
    <source>
        <dbReference type="ARBA" id="ARBA00022989"/>
    </source>
</evidence>
<evidence type="ECO:0000256" key="6">
    <source>
        <dbReference type="SAM" id="Phobius"/>
    </source>
</evidence>
<feature type="transmembrane region" description="Helical" evidence="6">
    <location>
        <begin position="51"/>
        <end position="78"/>
    </location>
</feature>
<keyword evidence="2 6" id="KW-0812">Transmembrane</keyword>
<feature type="region of interest" description="Disordered" evidence="5">
    <location>
        <begin position="1"/>
        <end position="23"/>
    </location>
</feature>
<evidence type="ECO:0000259" key="7">
    <source>
        <dbReference type="Pfam" id="PF03168"/>
    </source>
</evidence>
<evidence type="ECO:0000256" key="2">
    <source>
        <dbReference type="ARBA" id="ARBA00022692"/>
    </source>
</evidence>
<sequence>MAEPPKPVLQKPPGYRDPNAPVRLPPKPGFRKPILPATFPVKRRRRSCCRICCCFFCIFSFILIIILFLGGAFFYLWFNPKVPVFHLQSLKFRRFNVTVKSDATYIDSQTAVKVEVRNPNDKITFKYGKTSMTLTAGLGEDETELGSGSSGEFTQGKKSTTVLKWTVQEKNVLVPDEVGAKLKARHRSRAMMVSVEVRTRVSLGVGGWRIGTVGMHISCGDVSLKKLDGGDMPKCTVNVLKWINFH</sequence>
<name>A0AA39DF07_VITRO</name>
<comment type="subcellular location">
    <subcellularLocation>
        <location evidence="1">Membrane</location>
        <topology evidence="1">Single-pass membrane protein</topology>
    </subcellularLocation>
</comment>
<keyword evidence="3 6" id="KW-1133">Transmembrane helix</keyword>
<dbReference type="InterPro" id="IPR044839">
    <property type="entry name" value="NDR1-like"/>
</dbReference>
<dbReference type="PANTHER" id="PTHR31234:SF35">
    <property type="entry name" value="LATE EMBRYOGENESIS ABUNDANT (LEA) HYDROXYPROLINE-RICH GLYCOPROTEIN FAMILY"/>
    <property type="match status" value="1"/>
</dbReference>
<dbReference type="EMBL" id="JARBHA010000015">
    <property type="protein sequence ID" value="KAJ9681280.1"/>
    <property type="molecule type" value="Genomic_DNA"/>
</dbReference>
<evidence type="ECO:0000256" key="1">
    <source>
        <dbReference type="ARBA" id="ARBA00004167"/>
    </source>
</evidence>
<dbReference type="GO" id="GO:0005886">
    <property type="term" value="C:plasma membrane"/>
    <property type="evidence" value="ECO:0007669"/>
    <property type="project" value="TreeGrafter"/>
</dbReference>
<evidence type="ECO:0000256" key="5">
    <source>
        <dbReference type="SAM" id="MobiDB-lite"/>
    </source>
</evidence>
<dbReference type="PANTHER" id="PTHR31234">
    <property type="entry name" value="LATE EMBRYOGENESIS ABUNDANT (LEA) HYDROXYPROLINE-RICH GLYCOPROTEIN FAMILY"/>
    <property type="match status" value="1"/>
</dbReference>
<keyword evidence="9" id="KW-1185">Reference proteome</keyword>
<dbReference type="Proteomes" id="UP001168098">
    <property type="component" value="Unassembled WGS sequence"/>
</dbReference>
<dbReference type="AlphaFoldDB" id="A0AA39DF07"/>
<comment type="caution">
    <text evidence="8">The sequence shown here is derived from an EMBL/GenBank/DDBJ whole genome shotgun (WGS) entry which is preliminary data.</text>
</comment>
<gene>
    <name evidence="8" type="ORF">PVL29_020250</name>
</gene>
<proteinExistence type="predicted"/>
<feature type="domain" description="Late embryogenesis abundant protein LEA-2 subgroup" evidence="7">
    <location>
        <begin position="113"/>
        <end position="219"/>
    </location>
</feature>
<organism evidence="8 9">
    <name type="scientific">Vitis rotundifolia</name>
    <name type="common">Muscadine grape</name>
    <dbReference type="NCBI Taxonomy" id="103349"/>
    <lineage>
        <taxon>Eukaryota</taxon>
        <taxon>Viridiplantae</taxon>
        <taxon>Streptophyta</taxon>
        <taxon>Embryophyta</taxon>
        <taxon>Tracheophyta</taxon>
        <taxon>Spermatophyta</taxon>
        <taxon>Magnoliopsida</taxon>
        <taxon>eudicotyledons</taxon>
        <taxon>Gunneridae</taxon>
        <taxon>Pentapetalae</taxon>
        <taxon>rosids</taxon>
        <taxon>Vitales</taxon>
        <taxon>Vitaceae</taxon>
        <taxon>Viteae</taxon>
        <taxon>Vitis</taxon>
    </lineage>
</organism>
<reference evidence="8 9" key="1">
    <citation type="journal article" date="2023" name="BMC Biotechnol.">
        <title>Vitis rotundifolia cv Carlos genome sequencing.</title>
        <authorList>
            <person name="Huff M."/>
            <person name="Hulse-Kemp A."/>
            <person name="Scheffler B."/>
            <person name="Youngblood R."/>
            <person name="Simpson S."/>
            <person name="Babiker E."/>
            <person name="Staton M."/>
        </authorList>
    </citation>
    <scope>NUCLEOTIDE SEQUENCE [LARGE SCALE GENOMIC DNA]</scope>
    <source>
        <tissue evidence="8">Leaf</tissue>
    </source>
</reference>
<evidence type="ECO:0000313" key="8">
    <source>
        <dbReference type="EMBL" id="KAJ9681280.1"/>
    </source>
</evidence>
<protein>
    <recommendedName>
        <fullName evidence="7">Late embryogenesis abundant protein LEA-2 subgroup domain-containing protein</fullName>
    </recommendedName>
</protein>